<dbReference type="InterPro" id="IPR036770">
    <property type="entry name" value="Ankyrin_rpt-contain_sf"/>
</dbReference>
<dbReference type="EMBL" id="BLLK01000046">
    <property type="protein sequence ID" value="GFH52975.1"/>
    <property type="molecule type" value="Genomic_DNA"/>
</dbReference>
<evidence type="ECO:0000313" key="2">
    <source>
        <dbReference type="Proteomes" id="UP001054902"/>
    </source>
</evidence>
<sequence>MSSSSDPKIIRHIKSRRWIALSKRMKTPKGQNELTVFASSLGRNCVHIALENDAPTKIIQEMLEILPNATSYSDCFGLRPLHTACCCISSSPSNVIAIMEHDNGMSLRKKDKKRNNPLHHVAKSILDPLHYLRYSKRIKGALTWGSICSGLSEETHLAHIQVLKYLASHSPRLLHKKDSRGCTVMEILQDSTLLWAELAYSGLLEIDIACNYAHGDPRKKEKEAILESLNQELSRKLSFHRLCNEADGKSRFWSFMQKIFFMRKRKNKEPDGCAEEDITACLLDNLTADHQKVLKHGSLYA</sequence>
<evidence type="ECO:0000313" key="1">
    <source>
        <dbReference type="EMBL" id="GFH52975.1"/>
    </source>
</evidence>
<dbReference type="Gene3D" id="1.25.40.20">
    <property type="entry name" value="Ankyrin repeat-containing domain"/>
    <property type="match status" value="1"/>
</dbReference>
<proteinExistence type="predicted"/>
<organism evidence="1 2">
    <name type="scientific">Chaetoceros tenuissimus</name>
    <dbReference type="NCBI Taxonomy" id="426638"/>
    <lineage>
        <taxon>Eukaryota</taxon>
        <taxon>Sar</taxon>
        <taxon>Stramenopiles</taxon>
        <taxon>Ochrophyta</taxon>
        <taxon>Bacillariophyta</taxon>
        <taxon>Coscinodiscophyceae</taxon>
        <taxon>Chaetocerotophycidae</taxon>
        <taxon>Chaetocerotales</taxon>
        <taxon>Chaetocerotaceae</taxon>
        <taxon>Chaetoceros</taxon>
    </lineage>
</organism>
<comment type="caution">
    <text evidence="1">The sequence shown here is derived from an EMBL/GenBank/DDBJ whole genome shotgun (WGS) entry which is preliminary data.</text>
</comment>
<gene>
    <name evidence="1" type="ORF">CTEN210_09451</name>
</gene>
<dbReference type="AlphaFoldDB" id="A0AAD3CXZ3"/>
<keyword evidence="2" id="KW-1185">Reference proteome</keyword>
<reference evidence="1 2" key="1">
    <citation type="journal article" date="2021" name="Sci. Rep.">
        <title>The genome of the diatom Chaetoceros tenuissimus carries an ancient integrated fragment of an extant virus.</title>
        <authorList>
            <person name="Hongo Y."/>
            <person name="Kimura K."/>
            <person name="Takaki Y."/>
            <person name="Yoshida Y."/>
            <person name="Baba S."/>
            <person name="Kobayashi G."/>
            <person name="Nagasaki K."/>
            <person name="Hano T."/>
            <person name="Tomaru Y."/>
        </authorList>
    </citation>
    <scope>NUCLEOTIDE SEQUENCE [LARGE SCALE GENOMIC DNA]</scope>
    <source>
        <strain evidence="1 2">NIES-3715</strain>
    </source>
</reference>
<accession>A0AAD3CXZ3</accession>
<dbReference type="SUPFAM" id="SSF48403">
    <property type="entry name" value="Ankyrin repeat"/>
    <property type="match status" value="1"/>
</dbReference>
<name>A0AAD3CXZ3_9STRA</name>
<dbReference type="Proteomes" id="UP001054902">
    <property type="component" value="Unassembled WGS sequence"/>
</dbReference>
<protein>
    <submittedName>
        <fullName evidence="1">Uncharacterized protein</fullName>
    </submittedName>
</protein>